<dbReference type="AlphaFoldDB" id="A0A0N4VVD3"/>
<name>A0A0N4VVD3_HAEPC</name>
<dbReference type="WBParaSite" id="HPLM_0000125301-mRNA-1">
    <property type="protein sequence ID" value="HPLM_0000125301-mRNA-1"/>
    <property type="gene ID" value="HPLM_0000125301"/>
</dbReference>
<reference evidence="1 2" key="2">
    <citation type="submission" date="2018-11" db="EMBL/GenBank/DDBJ databases">
        <authorList>
            <consortium name="Pathogen Informatics"/>
        </authorList>
    </citation>
    <scope>NUCLEOTIDE SEQUENCE [LARGE SCALE GENOMIC DNA]</scope>
    <source>
        <strain evidence="1 2">MHpl1</strain>
    </source>
</reference>
<proteinExistence type="predicted"/>
<evidence type="ECO:0000313" key="3">
    <source>
        <dbReference type="WBParaSite" id="HPLM_0000125301-mRNA-1"/>
    </source>
</evidence>
<dbReference type="Proteomes" id="UP000268014">
    <property type="component" value="Unassembled WGS sequence"/>
</dbReference>
<keyword evidence="2" id="KW-1185">Reference proteome</keyword>
<sequence>MVMETTERVMRALVRGSIRVLLPLRTEWDGYIAPQRLAITKAALKAMKADCNGSKKQANQLENTFSAAHDYALEAHEREPTDVDVLSLLCSATGKLAEDSSMMDKVKFGFEFQVFFFSENGVQ</sequence>
<accession>A0A0N4VVD3</accession>
<evidence type="ECO:0000313" key="1">
    <source>
        <dbReference type="EMBL" id="VDO08643.1"/>
    </source>
</evidence>
<reference evidence="3" key="1">
    <citation type="submission" date="2017-02" db="UniProtKB">
        <authorList>
            <consortium name="WormBaseParasite"/>
        </authorList>
    </citation>
    <scope>IDENTIFICATION</scope>
</reference>
<evidence type="ECO:0000313" key="2">
    <source>
        <dbReference type="Proteomes" id="UP000268014"/>
    </source>
</evidence>
<protein>
    <submittedName>
        <fullName evidence="3">LETM1 domain-containing protein</fullName>
    </submittedName>
</protein>
<dbReference type="EMBL" id="UZAF01001556">
    <property type="protein sequence ID" value="VDO08643.1"/>
    <property type="molecule type" value="Genomic_DNA"/>
</dbReference>
<organism evidence="3">
    <name type="scientific">Haemonchus placei</name>
    <name type="common">Barber's pole worm</name>
    <dbReference type="NCBI Taxonomy" id="6290"/>
    <lineage>
        <taxon>Eukaryota</taxon>
        <taxon>Metazoa</taxon>
        <taxon>Ecdysozoa</taxon>
        <taxon>Nematoda</taxon>
        <taxon>Chromadorea</taxon>
        <taxon>Rhabditida</taxon>
        <taxon>Rhabditina</taxon>
        <taxon>Rhabditomorpha</taxon>
        <taxon>Strongyloidea</taxon>
        <taxon>Trichostrongylidae</taxon>
        <taxon>Haemonchus</taxon>
    </lineage>
</organism>
<gene>
    <name evidence="1" type="ORF">HPLM_LOCUS1251</name>
</gene>
<dbReference type="OrthoDB" id="5838873at2759"/>